<dbReference type="SUPFAM" id="SSF81995">
    <property type="entry name" value="beta-sandwich domain of Sec23/24"/>
    <property type="match status" value="1"/>
</dbReference>
<evidence type="ECO:0000256" key="1">
    <source>
        <dbReference type="SAM" id="MobiDB-lite"/>
    </source>
</evidence>
<feature type="region of interest" description="Disordered" evidence="1">
    <location>
        <begin position="1"/>
        <end position="24"/>
    </location>
</feature>
<dbReference type="EMBL" id="CAJFCW020000002">
    <property type="protein sequence ID" value="CAG9095681.1"/>
    <property type="molecule type" value="Genomic_DNA"/>
</dbReference>
<dbReference type="Proteomes" id="UP000783686">
    <property type="component" value="Unassembled WGS sequence"/>
</dbReference>
<accession>A0A811KAU0</accession>
<sequence length="228" mass="26551">MYNPNMGMGQYPQRMAPQSHMMTQEQHAQMMHHQQMLAQPQHMMAQNQYQRPPMVPPNQQTPPQETQKPKKPIFDRVKALIPPPLPFEILDKTGDMSITELCIQGREIVNELSIRFMNVITSLKMDRKNAVVDIEATLVYIRFLFKKLLEIRIRIDRSRINKPRVTEEQFLDYITEPGEVASDPEVIERRNQVSAMADKNRIALVSKSNKIKKIEYLAAVLDPQFQNI</sequence>
<protein>
    <submittedName>
        <fullName evidence="2">Uncharacterized protein</fullName>
    </submittedName>
</protein>
<feature type="region of interest" description="Disordered" evidence="1">
    <location>
        <begin position="49"/>
        <end position="70"/>
    </location>
</feature>
<organism evidence="2 3">
    <name type="scientific">Bursaphelenchus okinawaensis</name>
    <dbReference type="NCBI Taxonomy" id="465554"/>
    <lineage>
        <taxon>Eukaryota</taxon>
        <taxon>Metazoa</taxon>
        <taxon>Ecdysozoa</taxon>
        <taxon>Nematoda</taxon>
        <taxon>Chromadorea</taxon>
        <taxon>Rhabditida</taxon>
        <taxon>Tylenchina</taxon>
        <taxon>Tylenchomorpha</taxon>
        <taxon>Aphelenchoidea</taxon>
        <taxon>Aphelenchoididae</taxon>
        <taxon>Bursaphelenchus</taxon>
    </lineage>
</organism>
<dbReference type="EMBL" id="CAJFDH010000002">
    <property type="protein sequence ID" value="CAD5212366.1"/>
    <property type="molecule type" value="Genomic_DNA"/>
</dbReference>
<evidence type="ECO:0000313" key="2">
    <source>
        <dbReference type="EMBL" id="CAD5212366.1"/>
    </source>
</evidence>
<evidence type="ECO:0000313" key="3">
    <source>
        <dbReference type="Proteomes" id="UP000614601"/>
    </source>
</evidence>
<reference evidence="2" key="1">
    <citation type="submission" date="2020-09" db="EMBL/GenBank/DDBJ databases">
        <authorList>
            <person name="Kikuchi T."/>
        </authorList>
    </citation>
    <scope>NUCLEOTIDE SEQUENCE</scope>
    <source>
        <strain evidence="2">SH1</strain>
    </source>
</reference>
<keyword evidence="3" id="KW-1185">Reference proteome</keyword>
<name>A0A811KAU0_9BILA</name>
<comment type="caution">
    <text evidence="2">The sequence shown here is derived from an EMBL/GenBank/DDBJ whole genome shotgun (WGS) entry which is preliminary data.</text>
</comment>
<proteinExistence type="predicted"/>
<dbReference type="OrthoDB" id="5791708at2759"/>
<gene>
    <name evidence="2" type="ORF">BOKJ2_LOCUS4167</name>
</gene>
<dbReference type="AlphaFoldDB" id="A0A811KAU0"/>
<dbReference type="Proteomes" id="UP000614601">
    <property type="component" value="Unassembled WGS sequence"/>
</dbReference>